<keyword evidence="1" id="KW-1133">Transmembrane helix</keyword>
<dbReference type="AlphaFoldDB" id="A0A8J2Z4Q6"/>
<gene>
    <name evidence="2" type="ORF">GCM10010995_15500</name>
</gene>
<dbReference type="RefSeq" id="WP_117003137.1">
    <property type="nucleotide sequence ID" value="NZ_BMJS01000016.1"/>
</dbReference>
<evidence type="ECO:0000313" key="2">
    <source>
        <dbReference type="EMBL" id="GGF99124.1"/>
    </source>
</evidence>
<name>A0A8J2Z4Q6_9GAMM</name>
<keyword evidence="1" id="KW-0472">Membrane</keyword>
<keyword evidence="1" id="KW-0812">Transmembrane</keyword>
<feature type="transmembrane region" description="Helical" evidence="1">
    <location>
        <begin position="16"/>
        <end position="35"/>
    </location>
</feature>
<reference evidence="2" key="2">
    <citation type="submission" date="2020-09" db="EMBL/GenBank/DDBJ databases">
        <authorList>
            <person name="Sun Q."/>
            <person name="Zhou Y."/>
        </authorList>
    </citation>
    <scope>NUCLEOTIDE SEQUENCE</scope>
    <source>
        <strain evidence="2">CGMCC 1.15758</strain>
    </source>
</reference>
<sequence length="250" mass="27587">MKYTEHKKHKIKGVKLLLTAAVLSIVVFAVVWMGAQSKSPLGQSAIQESDASGNLLEIALYETSKTFDPSSSIKVLFPEEVVTYFGNMGQINFKDNDHANTFNRLNNKLVGLANVTLLGQSNIYAKFNQNLTNAFVISHAIPYVEHVKKQKDGDMVITPNIVNIGTWITLKSSMDKDLIKLQLSFTNKAINGASSKHVGDLQIGKPDIAESSLLYNFSIPNHQITFLQMPSAQKDKSLLLVVQPDLVKTV</sequence>
<reference evidence="2" key="1">
    <citation type="journal article" date="2014" name="Int. J. Syst. Evol. Microbiol.">
        <title>Complete genome sequence of Corynebacterium casei LMG S-19264T (=DSM 44701T), isolated from a smear-ripened cheese.</title>
        <authorList>
            <consortium name="US DOE Joint Genome Institute (JGI-PGF)"/>
            <person name="Walter F."/>
            <person name="Albersmeier A."/>
            <person name="Kalinowski J."/>
            <person name="Ruckert C."/>
        </authorList>
    </citation>
    <scope>NUCLEOTIDE SEQUENCE</scope>
    <source>
        <strain evidence="2">CGMCC 1.15758</strain>
    </source>
</reference>
<accession>A0A8J2Z4Q6</accession>
<evidence type="ECO:0000256" key="1">
    <source>
        <dbReference type="SAM" id="Phobius"/>
    </source>
</evidence>
<proteinExistence type="predicted"/>
<keyword evidence="3" id="KW-1185">Reference proteome</keyword>
<evidence type="ECO:0000313" key="3">
    <source>
        <dbReference type="Proteomes" id="UP000636949"/>
    </source>
</evidence>
<comment type="caution">
    <text evidence="2">The sequence shown here is derived from an EMBL/GenBank/DDBJ whole genome shotgun (WGS) entry which is preliminary data.</text>
</comment>
<dbReference type="EMBL" id="BMJS01000016">
    <property type="protein sequence ID" value="GGF99124.1"/>
    <property type="molecule type" value="Genomic_DNA"/>
</dbReference>
<protein>
    <submittedName>
        <fullName evidence="2">Uncharacterized protein</fullName>
    </submittedName>
</protein>
<dbReference type="Proteomes" id="UP000636949">
    <property type="component" value="Unassembled WGS sequence"/>
</dbReference>
<organism evidence="2 3">
    <name type="scientific">Cysteiniphilum litorale</name>
    <dbReference type="NCBI Taxonomy" id="2056700"/>
    <lineage>
        <taxon>Bacteria</taxon>
        <taxon>Pseudomonadati</taxon>
        <taxon>Pseudomonadota</taxon>
        <taxon>Gammaproteobacteria</taxon>
        <taxon>Thiotrichales</taxon>
        <taxon>Fastidiosibacteraceae</taxon>
        <taxon>Cysteiniphilum</taxon>
    </lineage>
</organism>